<evidence type="ECO:0000256" key="1">
    <source>
        <dbReference type="SAM" id="MobiDB-lite"/>
    </source>
</evidence>
<accession>A0A7N0VE66</accession>
<dbReference type="SMART" id="SM00164">
    <property type="entry name" value="TBC"/>
    <property type="match status" value="1"/>
</dbReference>
<evidence type="ECO:0000313" key="3">
    <source>
        <dbReference type="EnsemblPlants" id="Kaladp0577s0035.1.v1.1"/>
    </source>
</evidence>
<feature type="compositionally biased region" description="Polar residues" evidence="1">
    <location>
        <begin position="1"/>
        <end position="10"/>
    </location>
</feature>
<evidence type="ECO:0000259" key="2">
    <source>
        <dbReference type="PROSITE" id="PS50086"/>
    </source>
</evidence>
<feature type="region of interest" description="Disordered" evidence="1">
    <location>
        <begin position="160"/>
        <end position="196"/>
    </location>
</feature>
<dbReference type="PANTHER" id="PTHR47219:SF20">
    <property type="entry name" value="TBC1 DOMAIN FAMILY MEMBER 2B"/>
    <property type="match status" value="1"/>
</dbReference>
<dbReference type="Gene3D" id="1.10.8.270">
    <property type="entry name" value="putative rabgap domain of human tbc1 domain family member 14 like domains"/>
    <property type="match status" value="1"/>
</dbReference>
<protein>
    <recommendedName>
        <fullName evidence="2">Rab-GAP TBC domain-containing protein</fullName>
    </recommendedName>
</protein>
<dbReference type="GO" id="GO:0031267">
    <property type="term" value="F:small GTPase binding"/>
    <property type="evidence" value="ECO:0007669"/>
    <property type="project" value="TreeGrafter"/>
</dbReference>
<dbReference type="InterPro" id="IPR000195">
    <property type="entry name" value="Rab-GAP-TBC_dom"/>
</dbReference>
<dbReference type="AlphaFoldDB" id="A0A7N0VE66"/>
<dbReference type="InterPro" id="IPR035969">
    <property type="entry name" value="Rab-GAP_TBC_sf"/>
</dbReference>
<keyword evidence="4" id="KW-1185">Reference proteome</keyword>
<proteinExistence type="predicted"/>
<feature type="region of interest" description="Disordered" evidence="1">
    <location>
        <begin position="1"/>
        <end position="27"/>
    </location>
</feature>
<dbReference type="PANTHER" id="PTHR47219">
    <property type="entry name" value="RAB GTPASE-ACTIVATING PROTEIN 1-LIKE"/>
    <property type="match status" value="1"/>
</dbReference>
<reference evidence="3" key="1">
    <citation type="submission" date="2021-01" db="UniProtKB">
        <authorList>
            <consortium name="EnsemblPlants"/>
        </authorList>
    </citation>
    <scope>IDENTIFICATION</scope>
</reference>
<dbReference type="EnsemblPlants" id="Kaladp0577s0035.1.v1.1">
    <property type="protein sequence ID" value="Kaladp0577s0035.1.v1.1"/>
    <property type="gene ID" value="Kaladp0577s0035.v1.1"/>
</dbReference>
<sequence>MKMTDNTQSLPRHLKPKRDAYGFTVRPQHLQRYKEYASIFKEEEEERSDKWSKFLEQFVDSRDSFSSEEEPCEKSPAETPKGNDSKEGEPLADTSTQNNSSPERETLVAHKTDSSKVQTWAKIRPSLRGIEDMMSYRVKKRQDIKLPSTTVTQNNLQSIQESANLEGVSDDENNVDEELEPKERLGNAANSSKDDISTADGVSAEYFFPWKEELEFLVRGGVPKGLRGEAWQAFVGVKTRRIKGYYQELLVTEANNGDGNKPVDATLKWKKQIEKDLPRTFPGHPALNENEENAFWSLVGIIDDYFDGYFSEDMIESQVDQLVFEDLMRERFPKLVNHLDYLGVQAMNFFAGLLLLMMPEENAFWSLVGIIDDYFDGYFSEDMIESQVDQLVFEDLMRERFPKLVNHLDYLGVQVAWISAPWFLSIFVNMLPWESGEASTFCFRRSFLNS</sequence>
<dbReference type="PROSITE" id="PS50086">
    <property type="entry name" value="TBC_RABGAP"/>
    <property type="match status" value="1"/>
</dbReference>
<feature type="domain" description="Rab-GAP TBC" evidence="2">
    <location>
        <begin position="221"/>
        <end position="450"/>
    </location>
</feature>
<dbReference type="SUPFAM" id="SSF47923">
    <property type="entry name" value="Ypt/Rab-GAP domain of gyp1p"/>
    <property type="match status" value="2"/>
</dbReference>
<feature type="compositionally biased region" description="Basic and acidic residues" evidence="1">
    <location>
        <begin position="72"/>
        <end position="89"/>
    </location>
</feature>
<feature type="region of interest" description="Disordered" evidence="1">
    <location>
        <begin position="61"/>
        <end position="115"/>
    </location>
</feature>
<feature type="compositionally biased region" description="Basic and acidic residues" evidence="1">
    <location>
        <begin position="102"/>
        <end position="114"/>
    </location>
</feature>
<organism evidence="3 4">
    <name type="scientific">Kalanchoe fedtschenkoi</name>
    <name type="common">Lavender scallops</name>
    <name type="synonym">South American air plant</name>
    <dbReference type="NCBI Taxonomy" id="63787"/>
    <lineage>
        <taxon>Eukaryota</taxon>
        <taxon>Viridiplantae</taxon>
        <taxon>Streptophyta</taxon>
        <taxon>Embryophyta</taxon>
        <taxon>Tracheophyta</taxon>
        <taxon>Spermatophyta</taxon>
        <taxon>Magnoliopsida</taxon>
        <taxon>eudicotyledons</taxon>
        <taxon>Gunneridae</taxon>
        <taxon>Pentapetalae</taxon>
        <taxon>Saxifragales</taxon>
        <taxon>Crassulaceae</taxon>
        <taxon>Kalanchoe</taxon>
    </lineage>
</organism>
<dbReference type="Proteomes" id="UP000594263">
    <property type="component" value="Unplaced"/>
</dbReference>
<dbReference type="Pfam" id="PF00566">
    <property type="entry name" value="RabGAP-TBC"/>
    <property type="match status" value="1"/>
</dbReference>
<name>A0A7N0VE66_KALFE</name>
<evidence type="ECO:0000313" key="4">
    <source>
        <dbReference type="Proteomes" id="UP000594263"/>
    </source>
</evidence>
<dbReference type="Gramene" id="Kaladp0577s0035.1.v1.1">
    <property type="protein sequence ID" value="Kaladp0577s0035.1.v1.1"/>
    <property type="gene ID" value="Kaladp0577s0035.v1.1"/>
</dbReference>
<dbReference type="GO" id="GO:0005096">
    <property type="term" value="F:GTPase activator activity"/>
    <property type="evidence" value="ECO:0007669"/>
    <property type="project" value="TreeGrafter"/>
</dbReference>
<feature type="compositionally biased region" description="Acidic residues" evidence="1">
    <location>
        <begin position="168"/>
        <end position="180"/>
    </location>
</feature>
<dbReference type="Gene3D" id="1.10.472.80">
    <property type="entry name" value="Ypt/Rab-GAP domain of gyp1p, domain 3"/>
    <property type="match status" value="1"/>
</dbReference>
<dbReference type="InterPro" id="IPR050302">
    <property type="entry name" value="Rab_GAP_TBC_domain"/>
</dbReference>